<evidence type="ECO:0000313" key="1">
    <source>
        <dbReference type="EMBL" id="CAJ1963959.1"/>
    </source>
</evidence>
<gene>
    <name evidence="1" type="ORF">AYBTSS11_LOCUS20056</name>
</gene>
<protein>
    <submittedName>
        <fullName evidence="1">Uncharacterized protein</fullName>
    </submittedName>
</protein>
<accession>A0AA86VHE4</accession>
<organism evidence="1 2">
    <name type="scientific">Sphenostylis stenocarpa</name>
    <dbReference type="NCBI Taxonomy" id="92480"/>
    <lineage>
        <taxon>Eukaryota</taxon>
        <taxon>Viridiplantae</taxon>
        <taxon>Streptophyta</taxon>
        <taxon>Embryophyta</taxon>
        <taxon>Tracheophyta</taxon>
        <taxon>Spermatophyta</taxon>
        <taxon>Magnoliopsida</taxon>
        <taxon>eudicotyledons</taxon>
        <taxon>Gunneridae</taxon>
        <taxon>Pentapetalae</taxon>
        <taxon>rosids</taxon>
        <taxon>fabids</taxon>
        <taxon>Fabales</taxon>
        <taxon>Fabaceae</taxon>
        <taxon>Papilionoideae</taxon>
        <taxon>50 kb inversion clade</taxon>
        <taxon>NPAAA clade</taxon>
        <taxon>indigoferoid/millettioid clade</taxon>
        <taxon>Phaseoleae</taxon>
        <taxon>Sphenostylis</taxon>
    </lineage>
</organism>
<feature type="non-terminal residue" evidence="1">
    <location>
        <position position="59"/>
    </location>
</feature>
<sequence length="59" mass="6582">GVIVFSTEDTVHQPSDSEVPMTSLLQRCLVLHPYSLAMWGGPLEMQLFQRSSPSLTFES</sequence>
<dbReference type="EMBL" id="OY731403">
    <property type="protein sequence ID" value="CAJ1963959.1"/>
    <property type="molecule type" value="Genomic_DNA"/>
</dbReference>
<proteinExistence type="predicted"/>
<feature type="non-terminal residue" evidence="1">
    <location>
        <position position="1"/>
    </location>
</feature>
<dbReference type="AlphaFoldDB" id="A0AA86VHE4"/>
<evidence type="ECO:0000313" key="2">
    <source>
        <dbReference type="Proteomes" id="UP001189624"/>
    </source>
</evidence>
<dbReference type="Proteomes" id="UP001189624">
    <property type="component" value="Chromosome 6"/>
</dbReference>
<keyword evidence="2" id="KW-1185">Reference proteome</keyword>
<name>A0AA86VHE4_9FABA</name>
<dbReference type="Gramene" id="rna-AYBTSS11_LOCUS20056">
    <property type="protein sequence ID" value="CAJ1963959.1"/>
    <property type="gene ID" value="gene-AYBTSS11_LOCUS20056"/>
</dbReference>
<reference evidence="1" key="1">
    <citation type="submission" date="2023-10" db="EMBL/GenBank/DDBJ databases">
        <authorList>
            <person name="Domelevo Entfellner J.-B."/>
        </authorList>
    </citation>
    <scope>NUCLEOTIDE SEQUENCE</scope>
</reference>